<reference evidence="4" key="1">
    <citation type="submission" date="2019-10" db="EMBL/GenBank/DDBJ databases">
        <title>Lacipirellula parvula gen. nov., sp. nov., representing a lineage of planctomycetes widespread in freshwater anoxic habitats, and description of the family Lacipirellulaceae.</title>
        <authorList>
            <person name="Dedysh S.N."/>
            <person name="Kulichevskaya I.S."/>
            <person name="Beletsky A.V."/>
            <person name="Rakitin A.L."/>
            <person name="Mardanov A.V."/>
            <person name="Ivanova A.A."/>
            <person name="Saltykova V.X."/>
            <person name="Rijpstra W.I.C."/>
            <person name="Sinninghe Damste J.S."/>
            <person name="Ravin N.V."/>
        </authorList>
    </citation>
    <scope>NUCLEOTIDE SEQUENCE [LARGE SCALE GENOMIC DNA]</scope>
    <source>
        <strain evidence="4">PX69</strain>
    </source>
</reference>
<feature type="compositionally biased region" description="Low complexity" evidence="1">
    <location>
        <begin position="33"/>
        <end position="52"/>
    </location>
</feature>
<sequence>MLFASPLTKQLCASAVVAALASISLAPLRADEPTAAQPAAEAPAKETAQAAETKTEEKSVMKTAEKPADEAKKEAKPKSEKKSTVTVGGLEWRTDYNKAYQAAKRNKQMLLINLTSTSTNNVQTSVDNYFATNAAIQKKLDGVSRLRLPVDAEITVDGKAQRLLSFPAFAQLQGGAGFVLLDLKNEGAPHYGHAVNVLPYSSGKYYHWQNNHLSVILDLPSGTLTQRTMIWAVRTHPEAPQSTYGTLHPTLANGAASHSSYQASIGQQGHQNFGSRFNQLSGATGGPVSEVVAESWPGQNMIDSCIDCVQSWRGSSGHWRGVSGRHRAFGYDIRRGGNGIWYGTGIFAD</sequence>
<evidence type="ECO:0000313" key="3">
    <source>
        <dbReference type="EMBL" id="BBO36436.1"/>
    </source>
</evidence>
<evidence type="ECO:0000313" key="4">
    <source>
        <dbReference type="Proteomes" id="UP000326837"/>
    </source>
</evidence>
<feature type="signal peptide" evidence="2">
    <location>
        <begin position="1"/>
        <end position="30"/>
    </location>
</feature>
<feature type="compositionally biased region" description="Basic and acidic residues" evidence="1">
    <location>
        <begin position="53"/>
        <end position="83"/>
    </location>
</feature>
<feature type="region of interest" description="Disordered" evidence="1">
    <location>
        <begin position="33"/>
        <end position="86"/>
    </location>
</feature>
<name>A0A5K7XN65_9BACT</name>
<dbReference type="RefSeq" id="WP_194175112.1">
    <property type="nucleotide sequence ID" value="NZ_AP021861.1"/>
</dbReference>
<protein>
    <recommendedName>
        <fullName evidence="5">SCP domain-containing protein</fullName>
    </recommendedName>
</protein>
<gene>
    <name evidence="3" type="ORF">PLANPX_6048</name>
</gene>
<dbReference type="AlphaFoldDB" id="A0A5K7XN65"/>
<dbReference type="Proteomes" id="UP000326837">
    <property type="component" value="Chromosome"/>
</dbReference>
<evidence type="ECO:0008006" key="5">
    <source>
        <dbReference type="Google" id="ProtNLM"/>
    </source>
</evidence>
<evidence type="ECO:0000256" key="2">
    <source>
        <dbReference type="SAM" id="SignalP"/>
    </source>
</evidence>
<keyword evidence="2" id="KW-0732">Signal</keyword>
<feature type="chain" id="PRO_5024812514" description="SCP domain-containing protein" evidence="2">
    <location>
        <begin position="31"/>
        <end position="349"/>
    </location>
</feature>
<evidence type="ECO:0000256" key="1">
    <source>
        <dbReference type="SAM" id="MobiDB-lite"/>
    </source>
</evidence>
<organism evidence="3 4">
    <name type="scientific">Lacipirellula parvula</name>
    <dbReference type="NCBI Taxonomy" id="2650471"/>
    <lineage>
        <taxon>Bacteria</taxon>
        <taxon>Pseudomonadati</taxon>
        <taxon>Planctomycetota</taxon>
        <taxon>Planctomycetia</taxon>
        <taxon>Pirellulales</taxon>
        <taxon>Lacipirellulaceae</taxon>
        <taxon>Lacipirellula</taxon>
    </lineage>
</organism>
<dbReference type="EMBL" id="AP021861">
    <property type="protein sequence ID" value="BBO36436.1"/>
    <property type="molecule type" value="Genomic_DNA"/>
</dbReference>
<dbReference type="KEGG" id="lpav:PLANPX_6048"/>
<accession>A0A5K7XN65</accession>
<proteinExistence type="predicted"/>
<keyword evidence="4" id="KW-1185">Reference proteome</keyword>